<comment type="caution">
    <text evidence="2">The sequence shown here is derived from an EMBL/GenBank/DDBJ whole genome shotgun (WGS) entry which is preliminary data.</text>
</comment>
<organism evidence="2 3">
    <name type="scientific">Sorangium cellulosum</name>
    <name type="common">Polyangium cellulosum</name>
    <dbReference type="NCBI Taxonomy" id="56"/>
    <lineage>
        <taxon>Bacteria</taxon>
        <taxon>Pseudomonadati</taxon>
        <taxon>Myxococcota</taxon>
        <taxon>Polyangia</taxon>
        <taxon>Polyangiales</taxon>
        <taxon>Polyangiaceae</taxon>
        <taxon>Sorangium</taxon>
    </lineage>
</organism>
<feature type="compositionally biased region" description="Basic and acidic residues" evidence="1">
    <location>
        <begin position="20"/>
        <end position="32"/>
    </location>
</feature>
<sequence length="59" mass="6439">MPPAEARAERYRRSIPAEGELPRRARSRRGERASVSLGRARELAARQGDVIAAPENVGA</sequence>
<reference evidence="2 3" key="1">
    <citation type="submission" date="2014-02" db="EMBL/GenBank/DDBJ databases">
        <title>The small core and large imbalanced accessory genome model reveals a collaborative survival strategy of Sorangium cellulosum strains in nature.</title>
        <authorList>
            <person name="Han K."/>
            <person name="Peng R."/>
            <person name="Blom J."/>
            <person name="Li Y.-Z."/>
        </authorList>
    </citation>
    <scope>NUCLEOTIDE SEQUENCE [LARGE SCALE GENOMIC DNA]</scope>
    <source>
        <strain evidence="2 3">So0157-18</strain>
    </source>
</reference>
<dbReference type="AlphaFoldDB" id="A0A150P1C6"/>
<feature type="compositionally biased region" description="Basic and acidic residues" evidence="1">
    <location>
        <begin position="1"/>
        <end position="12"/>
    </location>
</feature>
<evidence type="ECO:0000313" key="3">
    <source>
        <dbReference type="Proteomes" id="UP000075604"/>
    </source>
</evidence>
<accession>A0A150P1C6</accession>
<gene>
    <name evidence="2" type="ORF">BE04_47510</name>
</gene>
<dbReference type="EMBL" id="JELX01004342">
    <property type="protein sequence ID" value="KYF48798.1"/>
    <property type="molecule type" value="Genomic_DNA"/>
</dbReference>
<evidence type="ECO:0000256" key="1">
    <source>
        <dbReference type="SAM" id="MobiDB-lite"/>
    </source>
</evidence>
<protein>
    <submittedName>
        <fullName evidence="2">Uncharacterized protein</fullName>
    </submittedName>
</protein>
<dbReference type="Proteomes" id="UP000075604">
    <property type="component" value="Unassembled WGS sequence"/>
</dbReference>
<evidence type="ECO:0000313" key="2">
    <source>
        <dbReference type="EMBL" id="KYF48798.1"/>
    </source>
</evidence>
<name>A0A150P1C6_SORCE</name>
<proteinExistence type="predicted"/>
<feature type="region of interest" description="Disordered" evidence="1">
    <location>
        <begin position="1"/>
        <end position="40"/>
    </location>
</feature>